<evidence type="ECO:0000256" key="2">
    <source>
        <dbReference type="ARBA" id="ARBA00004882"/>
    </source>
</evidence>
<dbReference type="PIRSF" id="PIRSF006769">
    <property type="entry name" value="RibD"/>
    <property type="match status" value="1"/>
</dbReference>
<dbReference type="CDD" id="cd01284">
    <property type="entry name" value="Riboflavin_deaminase-reductase"/>
    <property type="match status" value="1"/>
</dbReference>
<dbReference type="AlphaFoldDB" id="A0A1N7J3P4"/>
<dbReference type="GO" id="GO:0050661">
    <property type="term" value="F:NADP binding"/>
    <property type="evidence" value="ECO:0007669"/>
    <property type="project" value="InterPro"/>
</dbReference>
<name>A0A1N7J3P4_9GAMM</name>
<keyword evidence="6 13" id="KW-0686">Riboflavin biosynthesis</keyword>
<keyword evidence="9 13" id="KW-0862">Zinc</keyword>
<dbReference type="SUPFAM" id="SSF53597">
    <property type="entry name" value="Dihydrofolate reductase-like"/>
    <property type="match status" value="1"/>
</dbReference>
<feature type="binding site" evidence="15">
    <location>
        <position position="303"/>
    </location>
    <ligand>
        <name>substrate</name>
    </ligand>
</feature>
<reference evidence="19" key="1">
    <citation type="submission" date="2017-01" db="EMBL/GenBank/DDBJ databases">
        <authorList>
            <person name="Varghese N."/>
            <person name="Submissions S."/>
        </authorList>
    </citation>
    <scope>NUCLEOTIDE SEQUENCE [LARGE SCALE GENOMIC DNA]</scope>
    <source>
        <strain evidence="19">DSM 22306</strain>
    </source>
</reference>
<dbReference type="NCBIfam" id="TIGR00326">
    <property type="entry name" value="eubact_ribD"/>
    <property type="match status" value="1"/>
</dbReference>
<keyword evidence="11 13" id="KW-0560">Oxidoreductase</keyword>
<feature type="binding site" evidence="15">
    <location>
        <position position="189"/>
    </location>
    <ligand>
        <name>substrate</name>
    </ligand>
</feature>
<feature type="binding site" evidence="15">
    <location>
        <position position="175"/>
    </location>
    <ligand>
        <name>NADP(+)</name>
        <dbReference type="ChEBI" id="CHEBI:58349"/>
    </ligand>
</feature>
<feature type="binding site" evidence="15">
    <location>
        <position position="159"/>
    </location>
    <ligand>
        <name>NADP(+)</name>
        <dbReference type="ChEBI" id="CHEBI:58349"/>
    </ligand>
</feature>
<comment type="catalytic activity">
    <reaction evidence="13">
        <text>2,5-diamino-6-hydroxy-4-(5-phosphoribosylamino)-pyrimidine + H2O + H(+) = 5-amino-6-(5-phospho-D-ribosylamino)uracil + NH4(+)</text>
        <dbReference type="Rhea" id="RHEA:21868"/>
        <dbReference type="ChEBI" id="CHEBI:15377"/>
        <dbReference type="ChEBI" id="CHEBI:15378"/>
        <dbReference type="ChEBI" id="CHEBI:28938"/>
        <dbReference type="ChEBI" id="CHEBI:58453"/>
        <dbReference type="ChEBI" id="CHEBI:58614"/>
        <dbReference type="EC" id="3.5.4.26"/>
    </reaction>
</comment>
<keyword evidence="12" id="KW-0511">Multifunctional enzyme</keyword>
<comment type="function">
    <text evidence="1 13">Converts 2,5-diamino-6-(ribosylamino)-4(3h)-pyrimidinone 5'-phosphate into 5-amino-6-(ribosylamino)-2,4(1h,3h)-pyrimidinedione 5'-phosphate.</text>
</comment>
<feature type="binding site" evidence="16">
    <location>
        <position position="89"/>
    </location>
    <ligand>
        <name>Zn(2+)</name>
        <dbReference type="ChEBI" id="CHEBI:29105"/>
        <note>catalytic</note>
    </ligand>
</feature>
<feature type="binding site" evidence="15">
    <location>
        <position position="205"/>
    </location>
    <ligand>
        <name>NADP(+)</name>
        <dbReference type="ChEBI" id="CHEBI:58349"/>
    </ligand>
</feature>
<evidence type="ECO:0000256" key="3">
    <source>
        <dbReference type="ARBA" id="ARBA00004910"/>
    </source>
</evidence>
<comment type="pathway">
    <text evidence="3 13">Cofactor biosynthesis; riboflavin biosynthesis; 5-amino-6-(D-ribitylamino)uracil from GTP: step 3/4.</text>
</comment>
<dbReference type="InterPro" id="IPR024072">
    <property type="entry name" value="DHFR-like_dom_sf"/>
</dbReference>
<dbReference type="GO" id="GO:0008703">
    <property type="term" value="F:5-amino-6-(5-phosphoribosylamino)uracil reductase activity"/>
    <property type="evidence" value="ECO:0007669"/>
    <property type="project" value="UniProtKB-EC"/>
</dbReference>
<dbReference type="InterPro" id="IPR016192">
    <property type="entry name" value="APOBEC/CMP_deaminase_Zn-bd"/>
</dbReference>
<comment type="similarity">
    <text evidence="5 13">In the C-terminal section; belongs to the HTP reductase family.</text>
</comment>
<dbReference type="PROSITE" id="PS00903">
    <property type="entry name" value="CYT_DCMP_DEAMINASES_1"/>
    <property type="match status" value="1"/>
</dbReference>
<protein>
    <recommendedName>
        <fullName evidence="13">Riboflavin biosynthesis protein RibD</fullName>
    </recommendedName>
    <domain>
        <recommendedName>
            <fullName evidence="13">Diaminohydroxyphosphoribosylaminopyrimidine deaminase</fullName>
            <shortName evidence="13">DRAP deaminase</shortName>
            <ecNumber evidence="13">3.5.4.26</ecNumber>
        </recommendedName>
        <alternativeName>
            <fullName evidence="13">Riboflavin-specific deaminase</fullName>
        </alternativeName>
    </domain>
    <domain>
        <recommendedName>
            <fullName evidence="13">5-amino-6-(5-phosphoribosylamino)uracil reductase</fullName>
            <ecNumber evidence="13">1.1.1.193</ecNumber>
        </recommendedName>
        <alternativeName>
            <fullName evidence="13">HTP reductase</fullName>
        </alternativeName>
    </domain>
</protein>
<dbReference type="PANTHER" id="PTHR38011:SF7">
    <property type="entry name" value="2,5-DIAMINO-6-RIBOSYLAMINO-4(3H)-PYRIMIDINONE 5'-PHOSPHATE REDUCTASE"/>
    <property type="match status" value="1"/>
</dbReference>
<dbReference type="Gene3D" id="3.40.140.10">
    <property type="entry name" value="Cytidine Deaminase, domain 2"/>
    <property type="match status" value="1"/>
</dbReference>
<evidence type="ECO:0000256" key="7">
    <source>
        <dbReference type="ARBA" id="ARBA00022723"/>
    </source>
</evidence>
<dbReference type="NCBIfam" id="TIGR00227">
    <property type="entry name" value="ribD_Cterm"/>
    <property type="match status" value="1"/>
</dbReference>
<accession>A0A1N7J3P4</accession>
<evidence type="ECO:0000256" key="8">
    <source>
        <dbReference type="ARBA" id="ARBA00022801"/>
    </source>
</evidence>
<evidence type="ECO:0000256" key="14">
    <source>
        <dbReference type="PIRSR" id="PIRSR006769-1"/>
    </source>
</evidence>
<dbReference type="Pfam" id="PF01872">
    <property type="entry name" value="RibD_C"/>
    <property type="match status" value="1"/>
</dbReference>
<evidence type="ECO:0000256" key="11">
    <source>
        <dbReference type="ARBA" id="ARBA00023002"/>
    </source>
</evidence>
<dbReference type="InterPro" id="IPR002125">
    <property type="entry name" value="CMP_dCMP_dom"/>
</dbReference>
<organism evidence="18 19">
    <name type="scientific">Neptunomonas antarctica</name>
    <dbReference type="NCBI Taxonomy" id="619304"/>
    <lineage>
        <taxon>Bacteria</taxon>
        <taxon>Pseudomonadati</taxon>
        <taxon>Pseudomonadota</taxon>
        <taxon>Gammaproteobacteria</taxon>
        <taxon>Oceanospirillales</taxon>
        <taxon>Oceanospirillaceae</taxon>
        <taxon>Neptunomonas</taxon>
    </lineage>
</organism>
<dbReference type="InterPro" id="IPR004794">
    <property type="entry name" value="Eubact_RibD"/>
</dbReference>
<dbReference type="Proteomes" id="UP000185999">
    <property type="component" value="Unassembled WGS sequence"/>
</dbReference>
<keyword evidence="19" id="KW-1185">Reference proteome</keyword>
<feature type="binding site" evidence="15">
    <location>
        <position position="212"/>
    </location>
    <ligand>
        <name>substrate</name>
    </ligand>
</feature>
<evidence type="ECO:0000256" key="10">
    <source>
        <dbReference type="ARBA" id="ARBA00022857"/>
    </source>
</evidence>
<dbReference type="STRING" id="619304.SAMN05421760_101560"/>
<dbReference type="RefSeq" id="WP_054342740.1">
    <property type="nucleotide sequence ID" value="NZ_FTOE01000001.1"/>
</dbReference>
<dbReference type="InterPro" id="IPR016193">
    <property type="entry name" value="Cytidine_deaminase-like"/>
</dbReference>
<keyword evidence="10 13" id="KW-0521">NADP</keyword>
<comment type="catalytic activity">
    <reaction evidence="13">
        <text>5-amino-6-(5-phospho-D-ribitylamino)uracil + NADP(+) = 5-amino-6-(5-phospho-D-ribosylamino)uracil + NADPH + H(+)</text>
        <dbReference type="Rhea" id="RHEA:17845"/>
        <dbReference type="ChEBI" id="CHEBI:15378"/>
        <dbReference type="ChEBI" id="CHEBI:57783"/>
        <dbReference type="ChEBI" id="CHEBI:58349"/>
        <dbReference type="ChEBI" id="CHEBI:58421"/>
        <dbReference type="ChEBI" id="CHEBI:58453"/>
        <dbReference type="EC" id="1.1.1.193"/>
    </reaction>
</comment>
<dbReference type="GO" id="GO:0008835">
    <property type="term" value="F:diaminohydroxyphosphoribosylaminopyrimidine deaminase activity"/>
    <property type="evidence" value="ECO:0007669"/>
    <property type="project" value="UniProtKB-EC"/>
</dbReference>
<dbReference type="FunFam" id="3.40.140.10:FF:000025">
    <property type="entry name" value="Riboflavin biosynthesis protein RibD"/>
    <property type="match status" value="1"/>
</dbReference>
<feature type="active site" description="Proton donor" evidence="14">
    <location>
        <position position="57"/>
    </location>
</feature>
<keyword evidence="7 13" id="KW-0479">Metal-binding</keyword>
<evidence type="ECO:0000256" key="5">
    <source>
        <dbReference type="ARBA" id="ARBA00007417"/>
    </source>
</evidence>
<dbReference type="InterPro" id="IPR002734">
    <property type="entry name" value="RibDG_C"/>
</dbReference>
<dbReference type="PANTHER" id="PTHR38011">
    <property type="entry name" value="DIHYDROFOLATE REDUCTASE FAMILY PROTEIN (AFU_ORTHOLOGUE AFUA_8G06820)"/>
    <property type="match status" value="1"/>
</dbReference>
<feature type="binding site" evidence="15">
    <location>
        <position position="173"/>
    </location>
    <ligand>
        <name>substrate</name>
    </ligand>
</feature>
<feature type="binding site" evidence="16">
    <location>
        <position position="55"/>
    </location>
    <ligand>
        <name>Zn(2+)</name>
        <dbReference type="ChEBI" id="CHEBI:29105"/>
        <note>catalytic</note>
    </ligand>
</feature>
<dbReference type="GO" id="GO:0008270">
    <property type="term" value="F:zinc ion binding"/>
    <property type="evidence" value="ECO:0007669"/>
    <property type="project" value="InterPro"/>
</dbReference>
<dbReference type="EMBL" id="FTOE01000001">
    <property type="protein sequence ID" value="SIS43960.1"/>
    <property type="molecule type" value="Genomic_DNA"/>
</dbReference>
<comment type="similarity">
    <text evidence="4 13">In the N-terminal section; belongs to the cytidine and deoxycytidylate deaminase family.</text>
</comment>
<proteinExistence type="inferred from homology"/>
<feature type="binding site" evidence="15">
    <location>
        <begin position="305"/>
        <end position="311"/>
    </location>
    <ligand>
        <name>NADP(+)</name>
        <dbReference type="ChEBI" id="CHEBI:58349"/>
    </ligand>
</feature>
<evidence type="ECO:0000256" key="13">
    <source>
        <dbReference type="PIRNR" id="PIRNR006769"/>
    </source>
</evidence>
<evidence type="ECO:0000313" key="18">
    <source>
        <dbReference type="EMBL" id="SIS43960.1"/>
    </source>
</evidence>
<dbReference type="UniPathway" id="UPA00275">
    <property type="reaction ID" value="UER00401"/>
</dbReference>
<feature type="binding site" evidence="15">
    <location>
        <position position="240"/>
    </location>
    <ligand>
        <name>NADP(+)</name>
        <dbReference type="ChEBI" id="CHEBI:58349"/>
    </ligand>
</feature>
<gene>
    <name evidence="18" type="ORF">SAMN05421760_101560</name>
</gene>
<evidence type="ECO:0000313" key="19">
    <source>
        <dbReference type="Proteomes" id="UP000185999"/>
    </source>
</evidence>
<feature type="binding site" evidence="15">
    <location>
        <position position="209"/>
    </location>
    <ligand>
        <name>substrate</name>
    </ligand>
</feature>
<dbReference type="EC" id="1.1.1.193" evidence="13"/>
<dbReference type="PROSITE" id="PS51747">
    <property type="entry name" value="CYT_DCMP_DEAMINASES_2"/>
    <property type="match status" value="1"/>
</dbReference>
<evidence type="ECO:0000259" key="17">
    <source>
        <dbReference type="PROSITE" id="PS51747"/>
    </source>
</evidence>
<dbReference type="InterPro" id="IPR050765">
    <property type="entry name" value="Riboflavin_Biosynth_HTPR"/>
</dbReference>
<evidence type="ECO:0000256" key="4">
    <source>
        <dbReference type="ARBA" id="ARBA00005259"/>
    </source>
</evidence>
<dbReference type="OrthoDB" id="9800865at2"/>
<dbReference type="EC" id="3.5.4.26" evidence="13"/>
<evidence type="ECO:0000256" key="16">
    <source>
        <dbReference type="PIRSR" id="PIRSR006769-3"/>
    </source>
</evidence>
<evidence type="ECO:0000256" key="15">
    <source>
        <dbReference type="PIRSR" id="PIRSR006769-2"/>
    </source>
</evidence>
<dbReference type="InterPro" id="IPR011549">
    <property type="entry name" value="RibD_C"/>
</dbReference>
<dbReference type="Gene3D" id="3.40.430.10">
    <property type="entry name" value="Dihydrofolate Reductase, subunit A"/>
    <property type="match status" value="1"/>
</dbReference>
<keyword evidence="8 13" id="KW-0378">Hydrolase</keyword>
<comment type="cofactor">
    <cofactor evidence="13 16">
        <name>Zn(2+)</name>
        <dbReference type="ChEBI" id="CHEBI:29105"/>
    </cofactor>
    <text evidence="13 16">Binds 1 zinc ion.</text>
</comment>
<evidence type="ECO:0000256" key="9">
    <source>
        <dbReference type="ARBA" id="ARBA00022833"/>
    </source>
</evidence>
<evidence type="ECO:0000256" key="12">
    <source>
        <dbReference type="ARBA" id="ARBA00023268"/>
    </source>
</evidence>
<sequence>MSVWSVEDTTLMAEAIRLARQGQYTTHPNPRVGCVLVKNGSIVGRGFHVRAGEGHAEVNAIKEAGDAARGATAYVTLEPCSHYGRTPPCAEGLIKAGVVRVVSAMQDPNPAVAGRGLQMLVDSGIRCEVGLLEAAARELNPGFIKRMETGLPWVRVKLAMSLDGRTAMQSGESQWITGAAARRDVQRLRAKSSAIVTGSGSIMIDDSSLTVREAELSFGAGLENAAEIVKQQPLRVVLDTAGQMSASAKILSQPGRTLWVTLSEREMPHAEMLTAQTSDGRIDLRWLLEYLAANEQCNEVLVEAGATMAGAFVAADLVDELIVYMAPTLLGSNARPLLQLPLDKMEQQKRLKMTDCRQLGDDLRLTYRFHVNTTEGPV</sequence>
<dbReference type="GO" id="GO:0009231">
    <property type="term" value="P:riboflavin biosynthetic process"/>
    <property type="evidence" value="ECO:0007669"/>
    <property type="project" value="UniProtKB-UniPathway"/>
</dbReference>
<dbReference type="SUPFAM" id="SSF53927">
    <property type="entry name" value="Cytidine deaminase-like"/>
    <property type="match status" value="1"/>
</dbReference>
<feature type="binding site" evidence="16">
    <location>
        <position position="80"/>
    </location>
    <ligand>
        <name>Zn(2+)</name>
        <dbReference type="ChEBI" id="CHEBI:29105"/>
        <note>catalytic</note>
    </ligand>
</feature>
<evidence type="ECO:0000256" key="6">
    <source>
        <dbReference type="ARBA" id="ARBA00022619"/>
    </source>
</evidence>
<evidence type="ECO:0000256" key="1">
    <source>
        <dbReference type="ARBA" id="ARBA00002151"/>
    </source>
</evidence>
<feature type="domain" description="CMP/dCMP-type deaminase" evidence="17">
    <location>
        <begin position="6"/>
        <end position="128"/>
    </location>
</feature>
<comment type="pathway">
    <text evidence="2 13">Cofactor biosynthesis; riboflavin biosynthesis; 5-amino-6-(D-ribitylamino)uracil from GTP: step 2/4.</text>
</comment>
<dbReference type="Pfam" id="PF00383">
    <property type="entry name" value="dCMP_cyt_deam_1"/>
    <property type="match status" value="1"/>
</dbReference>